<reference evidence="1" key="1">
    <citation type="submission" date="2023-10" db="EMBL/GenBank/DDBJ databases">
        <authorList>
            <person name="Chen Y."/>
            <person name="Shah S."/>
            <person name="Dougan E. K."/>
            <person name="Thang M."/>
            <person name="Chan C."/>
        </authorList>
    </citation>
    <scope>NUCLEOTIDE SEQUENCE [LARGE SCALE GENOMIC DNA]</scope>
</reference>
<evidence type="ECO:0000313" key="1">
    <source>
        <dbReference type="EMBL" id="CAK0848716.1"/>
    </source>
</evidence>
<proteinExistence type="predicted"/>
<keyword evidence="2" id="KW-1185">Reference proteome</keyword>
<protein>
    <recommendedName>
        <fullName evidence="3">Bifunctional lysine-specific demethylase and histidyl-hydroxylase</fullName>
    </recommendedName>
</protein>
<evidence type="ECO:0000313" key="2">
    <source>
        <dbReference type="Proteomes" id="UP001189429"/>
    </source>
</evidence>
<evidence type="ECO:0008006" key="3">
    <source>
        <dbReference type="Google" id="ProtNLM"/>
    </source>
</evidence>
<comment type="caution">
    <text evidence="1">The sequence shown here is derived from an EMBL/GenBank/DDBJ whole genome shotgun (WGS) entry which is preliminary data.</text>
</comment>
<gene>
    <name evidence="1" type="ORF">PCOR1329_LOCUS41605</name>
</gene>
<accession>A0ABN9TSC3</accession>
<dbReference type="EMBL" id="CAUYUJ010015004">
    <property type="protein sequence ID" value="CAK0848716.1"/>
    <property type="molecule type" value="Genomic_DNA"/>
</dbReference>
<sequence>MGDIDQLEKLTSGSITFDASSSGEFAYWDNNSLLAPIVRDVGVAGQGYTKVTGKKRGFFAALRKGQGSPFGAVRYGGPIKTHFGDLDVEQEHLAELPLAGSRSLSLWLSSAGSYSTAHMDSFHNVFISGKNGCCSHRRPTHTSSARTLGRTRWRGRRAGISGWRGARVARAPLAAC</sequence>
<organism evidence="1 2">
    <name type="scientific">Prorocentrum cordatum</name>
    <dbReference type="NCBI Taxonomy" id="2364126"/>
    <lineage>
        <taxon>Eukaryota</taxon>
        <taxon>Sar</taxon>
        <taxon>Alveolata</taxon>
        <taxon>Dinophyceae</taxon>
        <taxon>Prorocentrales</taxon>
        <taxon>Prorocentraceae</taxon>
        <taxon>Prorocentrum</taxon>
    </lineage>
</organism>
<dbReference type="Proteomes" id="UP001189429">
    <property type="component" value="Unassembled WGS sequence"/>
</dbReference>
<name>A0ABN9TSC3_9DINO</name>